<feature type="binding site" evidence="2">
    <location>
        <begin position="201"/>
        <end position="203"/>
    </location>
    <ligand>
        <name>substrate</name>
    </ligand>
</feature>
<reference evidence="3 4" key="1">
    <citation type="submission" date="2017-09" db="EMBL/GenBank/DDBJ databases">
        <authorList>
            <person name="Ehlers B."/>
            <person name="Leendertz F.H."/>
        </authorList>
    </citation>
    <scope>NUCLEOTIDE SEQUENCE [LARGE SCALE GENOMIC DNA]</scope>
    <source>
        <strain evidence="3 4">DSM 18289</strain>
    </source>
</reference>
<name>A0A285PM34_9HYPH</name>
<feature type="binding site" evidence="2">
    <location>
        <begin position="82"/>
        <end position="84"/>
    </location>
    <ligand>
        <name>substrate</name>
    </ligand>
</feature>
<feature type="binding site" evidence="2">
    <location>
        <position position="42"/>
    </location>
    <ligand>
        <name>substrate</name>
    </ligand>
</feature>
<dbReference type="AlphaFoldDB" id="A0A285PM34"/>
<gene>
    <name evidence="3" type="ORF">SAMN06265368_4313</name>
</gene>
<feature type="binding site" evidence="2">
    <location>
        <begin position="38"/>
        <end position="41"/>
    </location>
    <ligand>
        <name>substrate</name>
    </ligand>
</feature>
<feature type="binding site" evidence="2">
    <location>
        <position position="50"/>
    </location>
    <ligand>
        <name>substrate</name>
    </ligand>
</feature>
<feature type="binding site" evidence="2">
    <location>
        <position position="88"/>
    </location>
    <ligand>
        <name>substrate</name>
    </ligand>
</feature>
<dbReference type="PANTHER" id="PTHR10291">
    <property type="entry name" value="DEHYDRODOLICHYL DIPHOSPHATE SYNTHASE FAMILY MEMBER"/>
    <property type="match status" value="1"/>
</dbReference>
<evidence type="ECO:0000256" key="2">
    <source>
        <dbReference type="HAMAP-Rule" id="MF_01139"/>
    </source>
</evidence>
<dbReference type="OrthoDB" id="4191603at2"/>
<dbReference type="InterPro" id="IPR001441">
    <property type="entry name" value="UPP_synth-like"/>
</dbReference>
<keyword evidence="2" id="KW-0479">Metal-binding</keyword>
<evidence type="ECO:0000256" key="1">
    <source>
        <dbReference type="ARBA" id="ARBA00022679"/>
    </source>
</evidence>
<keyword evidence="1 2" id="KW-0808">Transferase</keyword>
<organism evidence="3 4">
    <name type="scientific">Cohaesibacter gelatinilyticus</name>
    <dbReference type="NCBI Taxonomy" id="372072"/>
    <lineage>
        <taxon>Bacteria</taxon>
        <taxon>Pseudomonadati</taxon>
        <taxon>Pseudomonadota</taxon>
        <taxon>Alphaproteobacteria</taxon>
        <taxon>Hyphomicrobiales</taxon>
        <taxon>Cohaesibacteraceae</taxon>
    </lineage>
</organism>
<dbReference type="Gene3D" id="3.40.1180.10">
    <property type="entry name" value="Decaprenyl diphosphate synthase-like"/>
    <property type="match status" value="1"/>
</dbReference>
<dbReference type="CDD" id="cd00475">
    <property type="entry name" value="Cis_IPPS"/>
    <property type="match status" value="1"/>
</dbReference>
<feature type="binding site" evidence="2">
    <location>
        <position position="54"/>
    </location>
    <ligand>
        <name>substrate</name>
    </ligand>
</feature>
<dbReference type="Pfam" id="PF01255">
    <property type="entry name" value="Prenyltransf"/>
    <property type="match status" value="1"/>
</dbReference>
<dbReference type="EC" id="2.5.1.-" evidence="2"/>
<protein>
    <recommendedName>
        <fullName evidence="2">Isoprenyl transferase</fullName>
        <ecNumber evidence="2">2.5.1.-</ecNumber>
    </recommendedName>
</protein>
<dbReference type="Proteomes" id="UP000219439">
    <property type="component" value="Unassembled WGS sequence"/>
</dbReference>
<dbReference type="RefSeq" id="WP_097155578.1">
    <property type="nucleotide sequence ID" value="NZ_OBEL01000007.1"/>
</dbReference>
<dbReference type="EMBL" id="OBEL01000007">
    <property type="protein sequence ID" value="SNZ21196.1"/>
    <property type="molecule type" value="Genomic_DNA"/>
</dbReference>
<dbReference type="InterPro" id="IPR036424">
    <property type="entry name" value="UPP_synth-like_sf"/>
</dbReference>
<accession>A0A285PM34</accession>
<dbReference type="InterPro" id="IPR018520">
    <property type="entry name" value="UPP_synth-like_CS"/>
</dbReference>
<dbReference type="GO" id="GO:0005829">
    <property type="term" value="C:cytosol"/>
    <property type="evidence" value="ECO:0007669"/>
    <property type="project" value="TreeGrafter"/>
</dbReference>
<dbReference type="PROSITE" id="PS01066">
    <property type="entry name" value="UPP_SYNTHASE"/>
    <property type="match status" value="1"/>
</dbReference>
<keyword evidence="4" id="KW-1185">Reference proteome</keyword>
<dbReference type="GO" id="GO:0000287">
    <property type="term" value="F:magnesium ion binding"/>
    <property type="evidence" value="ECO:0007669"/>
    <property type="project" value="UniProtKB-UniRule"/>
</dbReference>
<keyword evidence="2" id="KW-0460">Magnesium</keyword>
<feature type="binding site" evidence="2">
    <location>
        <position position="214"/>
    </location>
    <ligand>
        <name>Mg(2+)</name>
        <dbReference type="ChEBI" id="CHEBI:18420"/>
    </ligand>
</feature>
<comment type="cofactor">
    <cofactor evidence="2">
        <name>Mg(2+)</name>
        <dbReference type="ChEBI" id="CHEBI:18420"/>
    </cofactor>
    <text evidence="2">Binds 2 magnesium ions per subunit.</text>
</comment>
<dbReference type="SUPFAM" id="SSF64005">
    <property type="entry name" value="Undecaprenyl diphosphate synthase"/>
    <property type="match status" value="1"/>
</dbReference>
<dbReference type="GO" id="GO:0008834">
    <property type="term" value="F:ditrans,polycis-undecaprenyl-diphosphate synthase [(2E,6E)-farnesyl-diphosphate specific] activity"/>
    <property type="evidence" value="ECO:0007669"/>
    <property type="project" value="TreeGrafter"/>
</dbReference>
<proteinExistence type="inferred from homology"/>
<dbReference type="HAMAP" id="MF_01139">
    <property type="entry name" value="ISPT"/>
    <property type="match status" value="1"/>
</dbReference>
<comment type="function">
    <text evidence="2">Catalyzes the condensation of isopentenyl diphosphate (IPP) with allylic pyrophosphates generating different type of terpenoids.</text>
</comment>
<evidence type="ECO:0000313" key="3">
    <source>
        <dbReference type="EMBL" id="SNZ21196.1"/>
    </source>
</evidence>
<feature type="active site" description="Proton acceptor" evidence="2">
    <location>
        <position position="85"/>
    </location>
</feature>
<feature type="active site" evidence="2">
    <location>
        <position position="37"/>
    </location>
</feature>
<dbReference type="PANTHER" id="PTHR10291:SF0">
    <property type="entry name" value="DEHYDRODOLICHYL DIPHOSPHATE SYNTHASE 2"/>
    <property type="match status" value="1"/>
</dbReference>
<comment type="similarity">
    <text evidence="2">Belongs to the UPP synthase family.</text>
</comment>
<evidence type="ECO:0000313" key="4">
    <source>
        <dbReference type="Proteomes" id="UP000219439"/>
    </source>
</evidence>
<sequence length="249" mass="28576">MQSNLQLDVKRFDPEAFSPSPNSSKEPSGLHVALIMDGNGRWATQRKMPRLYGHKMGVEAVRKVIEKAPSLKIGMLTLYAFSSDNWARPQEETDHLFSLLERYLKAEIDTFIRQGIRLVFIGRRDRIPQKLRRQIELAEHRSRQGKKLVVRIALDYSARHQILTALAAQPHATEESLSRALSGIDQAWPVDLLIRTSGEQRLSDFLLWECAYAEFLFSPIHWPDFDGQALADAIETFTHRDRRFGAIKP</sequence>
<dbReference type="NCBIfam" id="TIGR00055">
    <property type="entry name" value="uppS"/>
    <property type="match status" value="1"/>
</dbReference>
<feature type="binding site" evidence="2">
    <location>
        <position position="37"/>
    </location>
    <ligand>
        <name>Mg(2+)</name>
        <dbReference type="ChEBI" id="CHEBI:18420"/>
    </ligand>
</feature>
<comment type="subunit">
    <text evidence="2">Homodimer.</text>
</comment>
<feature type="binding site" evidence="2">
    <location>
        <position position="195"/>
    </location>
    <ligand>
        <name>substrate</name>
    </ligand>
</feature>
<dbReference type="GO" id="GO:0016094">
    <property type="term" value="P:polyprenol biosynthetic process"/>
    <property type="evidence" value="ECO:0007669"/>
    <property type="project" value="TreeGrafter"/>
</dbReference>
<feature type="binding site" evidence="2">
    <location>
        <position position="86"/>
    </location>
    <ligand>
        <name>substrate</name>
    </ligand>
</feature>